<gene>
    <name evidence="1" type="ORF">FAK_15300</name>
</gene>
<accession>A0AAU9EIN0</accession>
<reference evidence="2" key="1">
    <citation type="journal article" date="2023" name="Arch. Microbiol.">
        <title>Desulfoferula mesophilus gen. nov. sp. nov., a mesophilic sulfate-reducing bacterium isolated from a brackish lake sediment.</title>
        <authorList>
            <person name="Watanabe T."/>
            <person name="Yabe T."/>
            <person name="Tsuji J.M."/>
            <person name="Fukui M."/>
        </authorList>
    </citation>
    <scope>NUCLEOTIDE SEQUENCE [LARGE SCALE GENOMIC DNA]</scope>
    <source>
        <strain evidence="2">12FAK</strain>
    </source>
</reference>
<evidence type="ECO:0008006" key="3">
    <source>
        <dbReference type="Google" id="ProtNLM"/>
    </source>
</evidence>
<protein>
    <recommendedName>
        <fullName evidence="3">Metal-binding protein</fullName>
    </recommendedName>
</protein>
<sequence>MGNDQDRMDIFDRCACDECRHFFGEGECQAFPEGIPLAVLNGEVEHCHPIAGDHGIMFEPREK</sequence>
<dbReference type="KEGG" id="dmp:FAK_15300"/>
<dbReference type="EMBL" id="AP028679">
    <property type="protein sequence ID" value="BEQ14464.1"/>
    <property type="molecule type" value="Genomic_DNA"/>
</dbReference>
<evidence type="ECO:0000313" key="2">
    <source>
        <dbReference type="Proteomes" id="UP001366166"/>
    </source>
</evidence>
<proteinExistence type="predicted"/>
<dbReference type="Proteomes" id="UP001366166">
    <property type="component" value="Chromosome"/>
</dbReference>
<organism evidence="1 2">
    <name type="scientific">Desulfoferula mesophila</name>
    <dbReference type="NCBI Taxonomy" id="3058419"/>
    <lineage>
        <taxon>Bacteria</taxon>
        <taxon>Pseudomonadati</taxon>
        <taxon>Thermodesulfobacteriota</taxon>
        <taxon>Desulfarculia</taxon>
        <taxon>Desulfarculales</taxon>
        <taxon>Desulfarculaceae</taxon>
        <taxon>Desulfoferula</taxon>
    </lineage>
</organism>
<dbReference type="AlphaFoldDB" id="A0AAU9EIN0"/>
<dbReference type="RefSeq" id="WP_338606170.1">
    <property type="nucleotide sequence ID" value="NZ_AP028679.1"/>
</dbReference>
<name>A0AAU9EIN0_9BACT</name>
<evidence type="ECO:0000313" key="1">
    <source>
        <dbReference type="EMBL" id="BEQ14464.1"/>
    </source>
</evidence>
<keyword evidence="2" id="KW-1185">Reference proteome</keyword>